<keyword evidence="4" id="KW-1185">Reference proteome</keyword>
<dbReference type="InterPro" id="IPR010273">
    <property type="entry name" value="DUF881"/>
</dbReference>
<keyword evidence="2" id="KW-0812">Transmembrane</keyword>
<organism evidence="3 4">
    <name type="scientific">Kosmotoga olearia (strain ATCC BAA-1733 / DSM 21960 / TBF 19.5.1)</name>
    <dbReference type="NCBI Taxonomy" id="521045"/>
    <lineage>
        <taxon>Bacteria</taxon>
        <taxon>Thermotogati</taxon>
        <taxon>Thermotogota</taxon>
        <taxon>Thermotogae</taxon>
        <taxon>Kosmotogales</taxon>
        <taxon>Kosmotogaceae</taxon>
        <taxon>Kosmotoga</taxon>
    </lineage>
</organism>
<reference evidence="3 4" key="1">
    <citation type="submission" date="2009-06" db="EMBL/GenBank/DDBJ databases">
        <title>Complete sequence of Thermotogales bacterium TBF 19.5.1.</title>
        <authorList>
            <consortium name="US DOE Joint Genome Institute"/>
            <person name="Lucas S."/>
            <person name="Copeland A."/>
            <person name="Lapidus A."/>
            <person name="Glavina del Rio T."/>
            <person name="Tice H."/>
            <person name="Bruce D."/>
            <person name="Goodwin L."/>
            <person name="Pitluck S."/>
            <person name="Chertkov O."/>
            <person name="Brettin T."/>
            <person name="Detter J.C."/>
            <person name="Han C."/>
            <person name="Schmutz J."/>
            <person name="Larimer F."/>
            <person name="Land M."/>
            <person name="Hauser L."/>
            <person name="Kyrpides N."/>
            <person name="Ovchinnikova G."/>
            <person name="Noll K."/>
        </authorList>
    </citation>
    <scope>NUCLEOTIDE SEQUENCE [LARGE SCALE GENOMIC DNA]</scope>
    <source>
        <strain evidence="4">ATCC BAA-1733 / DSM 21960 / TBF 19.5.1</strain>
    </source>
</reference>
<dbReference type="Gene3D" id="3.30.70.1880">
    <property type="entry name" value="Protein of unknown function DUF881"/>
    <property type="match status" value="1"/>
</dbReference>
<sequence length="162" mass="18334">MKSPRNIFLYLLVILELLILIGMVLLHNQMTEIYNKINTPGINNRFEKTSGRGVRIRIESGIRGSEILHDKDILSVLNELYALNLTEIAINGMRITPFSYIRCVGPSLIINGKPTRISPLVIEVIGDYEYISSGLSLLQDYFEKRGIIFEILSLEEVEIPGV</sequence>
<dbReference type="Pfam" id="PF05949">
    <property type="entry name" value="DUF881"/>
    <property type="match status" value="1"/>
</dbReference>
<dbReference type="KEGG" id="kol:Kole_1355"/>
<dbReference type="HOGENOM" id="CLU_1633241_0_0_0"/>
<dbReference type="PANTHER" id="PTHR37313:SF2">
    <property type="entry name" value="UPF0749 PROTEIN YLXX"/>
    <property type="match status" value="1"/>
</dbReference>
<comment type="similarity">
    <text evidence="1">Belongs to the UPF0749 family.</text>
</comment>
<protein>
    <submittedName>
        <fullName evidence="3">Uncharacterized protein</fullName>
    </submittedName>
</protein>
<proteinExistence type="inferred from homology"/>
<evidence type="ECO:0000313" key="3">
    <source>
        <dbReference type="EMBL" id="ACR80049.1"/>
    </source>
</evidence>
<dbReference type="eggNOG" id="COG3879">
    <property type="taxonomic scope" value="Bacteria"/>
</dbReference>
<keyword evidence="2" id="KW-1133">Transmembrane helix</keyword>
<evidence type="ECO:0000256" key="2">
    <source>
        <dbReference type="SAM" id="Phobius"/>
    </source>
</evidence>
<feature type="transmembrane region" description="Helical" evidence="2">
    <location>
        <begin position="7"/>
        <end position="26"/>
    </location>
</feature>
<evidence type="ECO:0000256" key="1">
    <source>
        <dbReference type="ARBA" id="ARBA00009108"/>
    </source>
</evidence>
<evidence type="ECO:0000313" key="4">
    <source>
        <dbReference type="Proteomes" id="UP000002382"/>
    </source>
</evidence>
<dbReference type="AlphaFoldDB" id="C5CDN7"/>
<dbReference type="Proteomes" id="UP000002382">
    <property type="component" value="Chromosome"/>
</dbReference>
<dbReference type="PANTHER" id="PTHR37313">
    <property type="entry name" value="UPF0749 PROTEIN RV1825"/>
    <property type="match status" value="1"/>
</dbReference>
<keyword evidence="2" id="KW-0472">Membrane</keyword>
<reference evidence="3 4" key="2">
    <citation type="journal article" date="2011" name="J. Bacteriol.">
        <title>Genome Sequence of Kosmotoga olearia Strain TBF 19.5.1, a Thermophilic Bacterium with a Wide Growth Temperature Range, Isolated from the Troll B Oil Platform in the North Sea.</title>
        <authorList>
            <person name="Swithers K.S."/>
            <person name="Dipippo J.L."/>
            <person name="Bruce D.C."/>
            <person name="Detter C."/>
            <person name="Tapia R."/>
            <person name="Han S."/>
            <person name="Goodwin L.A."/>
            <person name="Han J."/>
            <person name="Woyke T."/>
            <person name="Pitluck S."/>
            <person name="Pennacchio L."/>
            <person name="Nolan M."/>
            <person name="Mikhailova N."/>
            <person name="Land M.L."/>
            <person name="Nesbo C.L."/>
            <person name="Gogarten J.P."/>
            <person name="Noll K.M."/>
        </authorList>
    </citation>
    <scope>NUCLEOTIDE SEQUENCE [LARGE SCALE GENOMIC DNA]</scope>
    <source>
        <strain evidence="4">ATCC BAA-1733 / DSM 21960 / TBF 19.5.1</strain>
    </source>
</reference>
<dbReference type="EMBL" id="CP001634">
    <property type="protein sequence ID" value="ACR80049.1"/>
    <property type="molecule type" value="Genomic_DNA"/>
</dbReference>
<accession>C5CDN7</accession>
<name>C5CDN7_KOSOT</name>
<gene>
    <name evidence="3" type="ordered locus">Kole_1355</name>
</gene>
<dbReference type="STRING" id="521045.Kole_1355"/>